<dbReference type="GO" id="GO:0051539">
    <property type="term" value="F:4 iron, 4 sulfur cluster binding"/>
    <property type="evidence" value="ECO:0007669"/>
    <property type="project" value="UniProtKB-UniRule"/>
</dbReference>
<dbReference type="RefSeq" id="WP_147664764.1">
    <property type="nucleotide sequence ID" value="NZ_CP042905.2"/>
</dbReference>
<feature type="domain" description="4Fe-4S ferredoxin-type" evidence="10">
    <location>
        <begin position="99"/>
        <end position="128"/>
    </location>
</feature>
<evidence type="ECO:0000256" key="2">
    <source>
        <dbReference type="ARBA" id="ARBA00006561"/>
    </source>
</evidence>
<keyword evidence="3 9" id="KW-0004">4Fe-4S</keyword>
<evidence type="ECO:0000256" key="9">
    <source>
        <dbReference type="RuleBase" id="RU366072"/>
    </source>
</evidence>
<dbReference type="KEGG" id="psyt:DSAG12_03724"/>
<keyword evidence="4 9" id="KW-0479">Metal-binding</keyword>
<dbReference type="Proteomes" id="UP000321408">
    <property type="component" value="Chromosome"/>
</dbReference>
<dbReference type="Pfam" id="PF12838">
    <property type="entry name" value="Fer4_7"/>
    <property type="match status" value="1"/>
</dbReference>
<dbReference type="EMBL" id="CP042905">
    <property type="protein sequence ID" value="QEE17886.1"/>
    <property type="molecule type" value="Genomic_DNA"/>
</dbReference>
<dbReference type="InterPro" id="IPR039650">
    <property type="entry name" value="HdrA-like"/>
</dbReference>
<dbReference type="PROSITE" id="PS51379">
    <property type="entry name" value="4FE4S_FER_2"/>
    <property type="match status" value="2"/>
</dbReference>
<dbReference type="GO" id="GO:0046872">
    <property type="term" value="F:metal ion binding"/>
    <property type="evidence" value="ECO:0007669"/>
    <property type="project" value="UniProtKB-KW"/>
</dbReference>
<comment type="similarity">
    <text evidence="2 9">Belongs to the HdrA family.</text>
</comment>
<evidence type="ECO:0000256" key="6">
    <source>
        <dbReference type="ARBA" id="ARBA00023002"/>
    </source>
</evidence>
<comment type="pathway">
    <text evidence="9">Cofactor metabolism; coenzyme M-coenzyme B heterodisulfide reduction; coenzyme B and coenzyme M from coenzyme M-coenzyme B heterodisulfide: step 1/1.</text>
</comment>
<protein>
    <recommendedName>
        <fullName evidence="9">CoB--CoM heterodisulfide reductase iron-sulfur subunit A</fullName>
        <ecNumber evidence="9">1.8.-.-</ecNumber>
    </recommendedName>
</protein>
<proteinExistence type="inferred from homology"/>
<dbReference type="GO" id="GO:0016491">
    <property type="term" value="F:oxidoreductase activity"/>
    <property type="evidence" value="ECO:0007669"/>
    <property type="project" value="UniProtKB-UniRule"/>
</dbReference>
<dbReference type="PRINTS" id="PR00368">
    <property type="entry name" value="FADPNR"/>
</dbReference>
<comment type="subunit">
    <text evidence="9">The ferredoxin:CoB-CoM heterodisulfide reductase is composed of three subunits; HdrA, HdrB and HdrC.</text>
</comment>
<evidence type="ECO:0000256" key="3">
    <source>
        <dbReference type="ARBA" id="ARBA00022485"/>
    </source>
</evidence>
<dbReference type="SUPFAM" id="SSF51971">
    <property type="entry name" value="Nucleotide-binding domain"/>
    <property type="match status" value="1"/>
</dbReference>
<comment type="cofactor">
    <cofactor evidence="9">
        <name>[4Fe-4S] cluster</name>
        <dbReference type="ChEBI" id="CHEBI:49883"/>
    </cofactor>
</comment>
<evidence type="ECO:0000259" key="10">
    <source>
        <dbReference type="PROSITE" id="PS51379"/>
    </source>
</evidence>
<accession>A0A5B9DGN0</accession>
<dbReference type="Gene3D" id="3.50.50.60">
    <property type="entry name" value="FAD/NAD(P)-binding domain"/>
    <property type="match status" value="1"/>
</dbReference>
<feature type="domain" description="4Fe-4S ferredoxin-type" evidence="10">
    <location>
        <begin position="154"/>
        <end position="185"/>
    </location>
</feature>
<evidence type="ECO:0000313" key="11">
    <source>
        <dbReference type="EMBL" id="QEE17886.1"/>
    </source>
</evidence>
<dbReference type="UniPathway" id="UPA00647">
    <property type="reaction ID" value="UER00700"/>
</dbReference>
<dbReference type="InterPro" id="IPR017896">
    <property type="entry name" value="4Fe4S_Fe-S-bd"/>
</dbReference>
<dbReference type="EC" id="1.8.-.-" evidence="9"/>
<reference evidence="11 12" key="2">
    <citation type="journal article" date="2024" name="Int. J. Syst. Evol. Microbiol.">
        <title>Promethearchaeum syntrophicum gen. nov., sp. nov., an anaerobic, obligately syntrophic archaeon, the first isolate of the lineage 'Asgard' archaea, and proposal of the new archaeal phylum Promethearchaeota phyl. nov. and kingdom Promethearchaeati regn. nov.</title>
        <authorList>
            <person name="Imachi H."/>
            <person name="Nobu M.K."/>
            <person name="Kato S."/>
            <person name="Takaki Y."/>
            <person name="Miyazaki M."/>
            <person name="Miyata M."/>
            <person name="Ogawara M."/>
            <person name="Saito Y."/>
            <person name="Sakai S."/>
            <person name="Tahara Y.O."/>
            <person name="Takano Y."/>
            <person name="Tasumi E."/>
            <person name="Uematsu K."/>
            <person name="Yoshimura T."/>
            <person name="Itoh T."/>
            <person name="Ohkuma M."/>
            <person name="Takai K."/>
        </authorList>
    </citation>
    <scope>NUCLEOTIDE SEQUENCE [LARGE SCALE GENOMIC DNA]</scope>
    <source>
        <strain evidence="11 12">MK-D1</strain>
    </source>
</reference>
<gene>
    <name evidence="11" type="ORF">DSAG12_03724</name>
</gene>
<dbReference type="GeneID" id="41331691"/>
<evidence type="ECO:0000313" key="12">
    <source>
        <dbReference type="Proteomes" id="UP000321408"/>
    </source>
</evidence>
<dbReference type="PANTHER" id="PTHR43498">
    <property type="entry name" value="FERREDOXIN:COB-COM HETERODISULFIDE REDUCTASE SUBUNIT A"/>
    <property type="match status" value="1"/>
</dbReference>
<dbReference type="Pfam" id="PF13450">
    <property type="entry name" value="NAD_binding_8"/>
    <property type="match status" value="1"/>
</dbReference>
<reference evidence="11 12" key="1">
    <citation type="journal article" date="2020" name="Nature">
        <title>Isolation of an archaeon at the prokaryote-eukaryote interface.</title>
        <authorList>
            <person name="Imachi H."/>
            <person name="Nobu M.K."/>
            <person name="Nakahara N."/>
            <person name="Morono Y."/>
            <person name="Ogawara M."/>
            <person name="Takaki Y."/>
            <person name="Takano Y."/>
            <person name="Uematsu K."/>
            <person name="Ikuta T."/>
            <person name="Ito M."/>
            <person name="Matsui Y."/>
            <person name="Miyazaki M."/>
            <person name="Murata K."/>
            <person name="Saito Y."/>
            <person name="Sakai S."/>
            <person name="Song C."/>
            <person name="Tasumi E."/>
            <person name="Yamanaka Y."/>
            <person name="Yamaguchi T."/>
            <person name="Kamagata Y."/>
            <person name="Tamaki H."/>
            <person name="Takai K."/>
        </authorList>
    </citation>
    <scope>NUCLEOTIDE SEQUENCE [LARGE SCALE GENOMIC DNA]</scope>
    <source>
        <strain evidence="11 12">MK-D1</strain>
    </source>
</reference>
<keyword evidence="8 9" id="KW-0411">Iron-sulfur</keyword>
<dbReference type="PROSITE" id="PS00198">
    <property type="entry name" value="4FE4S_FER_1"/>
    <property type="match status" value="1"/>
</dbReference>
<evidence type="ECO:0000256" key="1">
    <source>
        <dbReference type="ARBA" id="ARBA00001974"/>
    </source>
</evidence>
<keyword evidence="5 9" id="KW-0274">FAD</keyword>
<name>A0A5B9DGN0_9ARCH</name>
<keyword evidence="6 9" id="KW-0560">Oxidoreductase</keyword>
<comment type="cofactor">
    <cofactor evidence="1 9">
        <name>FAD</name>
        <dbReference type="ChEBI" id="CHEBI:57692"/>
    </cofactor>
</comment>
<evidence type="ECO:0000256" key="4">
    <source>
        <dbReference type="ARBA" id="ARBA00022723"/>
    </source>
</evidence>
<dbReference type="Gene3D" id="3.30.70.20">
    <property type="match status" value="1"/>
</dbReference>
<dbReference type="PANTHER" id="PTHR43498:SF1">
    <property type="entry name" value="COB--COM HETERODISULFIDE REDUCTASE IRON-SULFUR SUBUNIT A"/>
    <property type="match status" value="1"/>
</dbReference>
<sequence>MKENVKKVMVIGGGIAGIQSSLDLGDMGYHVDLIEQEPCIGGRMAQLDKTLPTNDCSICILAPKLSDCFRHPNVKIHSLTQVQEISKKKDGFIVNVLKKARFVNEEKCINCGLCVQKCPSKVLDVFDMKMRKRKAIYLYYLQGVPAVMAIDKEKCLYLKNKNKEKKVCGFCQDVCPKDAIDFTQTDTNYTLNSDAIIMASGSNQYDPTPLHIYGYKKYKNVITGLEYERMISASGPTEGHITRLSDNKHPKTIAFVQCVGSRDVNTNSYCSSICCTYSTKHAILSREHDEEMNSTIFYIDLRAGGKGFQKYIKRAKDEYGVKYIRGKIAEITIDENDNPILHYENLDTFEVQTKKVGLVILACAMIPTRNHNKLAKVLGVEQDEFDFVKSSIDHPVNTNIPGIFACGSCLGPMDIPHSVINASGAAAKVSEYIQMQKGEHHG</sequence>
<dbReference type="Gene3D" id="3.40.50.720">
    <property type="entry name" value="NAD(P)-binding Rossmann-like Domain"/>
    <property type="match status" value="1"/>
</dbReference>
<dbReference type="OrthoDB" id="32867at2157"/>
<keyword evidence="7 9" id="KW-0408">Iron</keyword>
<comment type="function">
    <text evidence="9">Part of a complex that catalyzes the reversible reduction of CoM-S-S-CoB to the thiol-coenzymes H-S-CoM (coenzyme M) and H-S-CoB (coenzyme B).</text>
</comment>
<dbReference type="InterPro" id="IPR017900">
    <property type="entry name" value="4Fe4S_Fe_S_CS"/>
</dbReference>
<organism evidence="11 12">
    <name type="scientific">Promethearchaeum syntrophicum</name>
    <dbReference type="NCBI Taxonomy" id="2594042"/>
    <lineage>
        <taxon>Archaea</taxon>
        <taxon>Promethearchaeati</taxon>
        <taxon>Promethearchaeota</taxon>
        <taxon>Promethearchaeia</taxon>
        <taxon>Promethearchaeales</taxon>
        <taxon>Promethearchaeaceae</taxon>
        <taxon>Promethearchaeum</taxon>
    </lineage>
</organism>
<keyword evidence="12" id="KW-1185">Reference proteome</keyword>
<dbReference type="SUPFAM" id="SSF54862">
    <property type="entry name" value="4Fe-4S ferredoxins"/>
    <property type="match status" value="1"/>
</dbReference>
<keyword evidence="9" id="KW-0285">Flavoprotein</keyword>
<dbReference type="InterPro" id="IPR036188">
    <property type="entry name" value="FAD/NAD-bd_sf"/>
</dbReference>
<evidence type="ECO:0000256" key="8">
    <source>
        <dbReference type="ARBA" id="ARBA00023014"/>
    </source>
</evidence>
<evidence type="ECO:0000256" key="5">
    <source>
        <dbReference type="ARBA" id="ARBA00022827"/>
    </source>
</evidence>
<evidence type="ECO:0000256" key="7">
    <source>
        <dbReference type="ARBA" id="ARBA00023004"/>
    </source>
</evidence>
<dbReference type="AlphaFoldDB" id="A0A5B9DGN0"/>